<dbReference type="EMBL" id="QZAB01000552">
    <property type="protein sequence ID" value="RQD80575.1"/>
    <property type="molecule type" value="Genomic_DNA"/>
</dbReference>
<dbReference type="PROSITE" id="PS50833">
    <property type="entry name" value="BRIX"/>
    <property type="match status" value="1"/>
</dbReference>
<evidence type="ECO:0000313" key="2">
    <source>
        <dbReference type="EMBL" id="RQD80575.1"/>
    </source>
</evidence>
<organism evidence="2 3">
    <name type="scientific">Methanosalsum natronophilum</name>
    <dbReference type="NCBI Taxonomy" id="768733"/>
    <lineage>
        <taxon>Archaea</taxon>
        <taxon>Methanobacteriati</taxon>
        <taxon>Methanobacteriota</taxon>
        <taxon>Stenosarchaea group</taxon>
        <taxon>Methanomicrobia</taxon>
        <taxon>Methanosarcinales</taxon>
        <taxon>Methanosarcinaceae</taxon>
        <taxon>Methanosalsum</taxon>
    </lineage>
</organism>
<accession>A0A3R7VQM7</accession>
<reference evidence="2 3" key="1">
    <citation type="submission" date="2018-08" db="EMBL/GenBank/DDBJ databases">
        <title>The metabolism and importance of syntrophic acetate oxidation coupled to methane or sulfide production in haloalkaline environments.</title>
        <authorList>
            <person name="Timmers P.H.A."/>
            <person name="Vavourakis C.D."/>
            <person name="Sorokin D.Y."/>
            <person name="Sinninghe Damste J.S."/>
            <person name="Muyzer G."/>
            <person name="Stams A.J.M."/>
            <person name="Plugge C.M."/>
        </authorList>
    </citation>
    <scope>NUCLEOTIDE SEQUENCE [LARGE SCALE GENOMIC DNA]</scope>
    <source>
        <strain evidence="2">MSAO_Arc3</strain>
    </source>
</reference>
<proteinExistence type="predicted"/>
<dbReference type="InterPro" id="IPR007109">
    <property type="entry name" value="Brix"/>
</dbReference>
<dbReference type="AlphaFoldDB" id="A0A3R7VQM7"/>
<dbReference type="SMART" id="SM00879">
    <property type="entry name" value="Brix"/>
    <property type="match status" value="1"/>
</dbReference>
<name>A0A3R7VQM7_9EURY</name>
<evidence type="ECO:0000313" key="3">
    <source>
        <dbReference type="Proteomes" id="UP000284763"/>
    </source>
</evidence>
<dbReference type="GO" id="GO:0006364">
    <property type="term" value="P:rRNA processing"/>
    <property type="evidence" value="ECO:0007669"/>
    <property type="project" value="InterPro"/>
</dbReference>
<dbReference type="Gene3D" id="3.40.50.10480">
    <property type="entry name" value="Probable brix-domain ribosomal biogenesis protein"/>
    <property type="match status" value="1"/>
</dbReference>
<sequence length="164" mass="18797">MIITSSRKPSKRSRTLCKYLAYFFNTEYINRGKAGIEDLIDVASDNIVLSIGDRHGNPGSLVLYYKTDTSRLSIYFKLSDLPRIKYSKSKMMDPVIVGKTELAQKLSVFTALHKKEEADNNKNIIHSSKILKVTEKNLLFFDNKSIIFNFEIISYRVMDGELSE</sequence>
<gene>
    <name evidence="2" type="ORF">D5R95_08670</name>
</gene>
<dbReference type="Proteomes" id="UP000284763">
    <property type="component" value="Unassembled WGS sequence"/>
</dbReference>
<feature type="domain" description="Brix" evidence="1">
    <location>
        <begin position="1"/>
        <end position="164"/>
    </location>
</feature>
<protein>
    <recommendedName>
        <fullName evidence="1">Brix domain-containing protein</fullName>
    </recommendedName>
</protein>
<dbReference type="SUPFAM" id="SSF52954">
    <property type="entry name" value="Class II aaRS ABD-related"/>
    <property type="match status" value="1"/>
</dbReference>
<comment type="caution">
    <text evidence="2">The sequence shown here is derived from an EMBL/GenBank/DDBJ whole genome shotgun (WGS) entry which is preliminary data.</text>
</comment>
<evidence type="ECO:0000259" key="1">
    <source>
        <dbReference type="PROSITE" id="PS50833"/>
    </source>
</evidence>
<dbReference type="GO" id="GO:0019843">
    <property type="term" value="F:rRNA binding"/>
    <property type="evidence" value="ECO:0007669"/>
    <property type="project" value="InterPro"/>
</dbReference>